<evidence type="ECO:0000256" key="1">
    <source>
        <dbReference type="SAM" id="SignalP"/>
    </source>
</evidence>
<proteinExistence type="predicted"/>
<dbReference type="InterPro" id="IPR012338">
    <property type="entry name" value="Beta-lactam/transpept-like"/>
</dbReference>
<evidence type="ECO:0000313" key="2">
    <source>
        <dbReference type="EMBL" id="PWC01445.1"/>
    </source>
</evidence>
<dbReference type="AlphaFoldDB" id="A0A2U1T651"/>
<comment type="caution">
    <text evidence="2">The sequence shown here is derived from an EMBL/GenBank/DDBJ whole genome shotgun (WGS) entry which is preliminary data.</text>
</comment>
<gene>
    <name evidence="2" type="ORF">DF222_07235</name>
</gene>
<evidence type="ECO:0008006" key="4">
    <source>
        <dbReference type="Google" id="ProtNLM"/>
    </source>
</evidence>
<dbReference type="Proteomes" id="UP000244989">
    <property type="component" value="Unassembled WGS sequence"/>
</dbReference>
<name>A0A2U1T651_9CORY</name>
<dbReference type="Gene3D" id="3.40.710.10">
    <property type="entry name" value="DD-peptidase/beta-lactamase superfamily"/>
    <property type="match status" value="1"/>
</dbReference>
<feature type="signal peptide" evidence="1">
    <location>
        <begin position="1"/>
        <end position="26"/>
    </location>
</feature>
<keyword evidence="3" id="KW-1185">Reference proteome</keyword>
<organism evidence="2 3">
    <name type="scientific">Corynebacterium yudongzhengii</name>
    <dbReference type="NCBI Taxonomy" id="2080740"/>
    <lineage>
        <taxon>Bacteria</taxon>
        <taxon>Bacillati</taxon>
        <taxon>Actinomycetota</taxon>
        <taxon>Actinomycetes</taxon>
        <taxon>Mycobacteriales</taxon>
        <taxon>Corynebacteriaceae</taxon>
        <taxon>Corynebacterium</taxon>
    </lineage>
</organism>
<dbReference type="SUPFAM" id="SSF56601">
    <property type="entry name" value="beta-lactamase/transpeptidase-like"/>
    <property type="match status" value="1"/>
</dbReference>
<dbReference type="OrthoDB" id="3729831at2"/>
<dbReference type="PROSITE" id="PS51257">
    <property type="entry name" value="PROKAR_LIPOPROTEIN"/>
    <property type="match status" value="1"/>
</dbReference>
<dbReference type="RefSeq" id="WP_108431598.1">
    <property type="nucleotide sequence ID" value="NZ_CP026947.1"/>
</dbReference>
<sequence length="296" mass="31015">MNSKTRLTGLISIACTAALSACTIPASEEVAAPATSAALPTATTTSRIAPEDAFAELAEELEELIASVNDEYEVDAGIALSDGEHVAHAGVDGESSAWSTIKVPIAIAATQNGLEDDSVIELAITESDNDASRILWNFLGDTETAALAAEEVMVEGNGPSTLYDTVTTYYGSSFGNASWPLINQARFAANLECIDGAGPTYAAMGDIVEWQSDGLAGLDDAHVKGGWSDELETANEYLYTYRQLGAVVTDSGTVGVAIIAHPDDGSHETARAALDELTAAFKDMLDDDRIPTRTEC</sequence>
<dbReference type="KEGG" id="cyz:C3B44_06150"/>
<evidence type="ECO:0000313" key="3">
    <source>
        <dbReference type="Proteomes" id="UP000244989"/>
    </source>
</evidence>
<reference evidence="3" key="1">
    <citation type="submission" date="2018-04" db="EMBL/GenBank/DDBJ databases">
        <authorList>
            <person name="Liu S."/>
            <person name="Wang Z."/>
            <person name="Li J."/>
        </authorList>
    </citation>
    <scope>NUCLEOTIDE SEQUENCE [LARGE SCALE GENOMIC DNA]</scope>
    <source>
        <strain evidence="3">2189</strain>
    </source>
</reference>
<protein>
    <recommendedName>
        <fullName evidence="4">Serine hydrolase</fullName>
    </recommendedName>
</protein>
<dbReference type="EMBL" id="QEEZ01000012">
    <property type="protein sequence ID" value="PWC01445.1"/>
    <property type="molecule type" value="Genomic_DNA"/>
</dbReference>
<keyword evidence="1" id="KW-0732">Signal</keyword>
<feature type="chain" id="PRO_5015620227" description="Serine hydrolase" evidence="1">
    <location>
        <begin position="27"/>
        <end position="296"/>
    </location>
</feature>
<accession>A0A2U1T651</accession>